<evidence type="ECO:0000313" key="2">
    <source>
        <dbReference type="Proteomes" id="UP001205560"/>
    </source>
</evidence>
<dbReference type="GO" id="GO:0016874">
    <property type="term" value="F:ligase activity"/>
    <property type="evidence" value="ECO:0007669"/>
    <property type="project" value="UniProtKB-KW"/>
</dbReference>
<sequence length="441" mass="49561">MTWTRSLKFSLRSLGRELVRNIWGRIFVYPALARNEGSREHLARYVAQRAAKAGVPLDGDPFTLARLAPGTPLLTKQEVRQHPERLLRPRRPGSLIRTTIKTSGTSGTPLTIVQSLGNMVREEGFVYRQLRWIGWRPMQRRAWIRGDIVCADHPQDGRYWCRDWVGNMLMMSSYHLSNDTIGAYVDALEAFEPVVIHAYPSSIAALAAWLNARGRRYGGRRLRGVMTSSETMEPDVRAAVEQAFGVRVFDWYGQSERVAAIGSCEHGSYHLLTDYGSAALLETDKPDVFELVGTSLNNLAMPLVHYRTGDTIVPGNEACACGRVFPTVQSVLGRQEKVITLPDGRMIGRLDRVFQGNDRHLVEGQVSYRGNGRFLLRVVTTEGWREADAEAMVAKFLLRVPGVEVTVQQVDAIPRGRNGKFEFVVVEEEGELCARREIHDV</sequence>
<dbReference type="InterPro" id="IPR042099">
    <property type="entry name" value="ANL_N_sf"/>
</dbReference>
<dbReference type="PANTHER" id="PTHR36932:SF1">
    <property type="entry name" value="CAPSULAR POLYSACCHARIDE BIOSYNTHESIS PROTEIN"/>
    <property type="match status" value="1"/>
</dbReference>
<organism evidence="1 2">
    <name type="scientific">Massilia norwichensis</name>
    <dbReference type="NCBI Taxonomy" id="1442366"/>
    <lineage>
        <taxon>Bacteria</taxon>
        <taxon>Pseudomonadati</taxon>
        <taxon>Pseudomonadota</taxon>
        <taxon>Betaproteobacteria</taxon>
        <taxon>Burkholderiales</taxon>
        <taxon>Oxalobacteraceae</taxon>
        <taxon>Telluria group</taxon>
        <taxon>Massilia</taxon>
    </lineage>
</organism>
<dbReference type="Gene3D" id="3.40.50.12780">
    <property type="entry name" value="N-terminal domain of ligase-like"/>
    <property type="match status" value="1"/>
</dbReference>
<keyword evidence="2" id="KW-1185">Reference proteome</keyword>
<proteinExistence type="predicted"/>
<reference evidence="1 2" key="1">
    <citation type="submission" date="2022-08" db="EMBL/GenBank/DDBJ databases">
        <title>Reclassification of Massilia species as members of the genera Telluria, Duganella, Pseudoduganella, Mokoshia gen. nov. and Zemynaea gen. nov. using orthogonal and non-orthogonal genome-based approaches.</title>
        <authorList>
            <person name="Bowman J.P."/>
        </authorList>
    </citation>
    <scope>NUCLEOTIDE SEQUENCE [LARGE SCALE GENOMIC DNA]</scope>
    <source>
        <strain evidence="1 2">LMG 28164</strain>
    </source>
</reference>
<dbReference type="SUPFAM" id="SSF56801">
    <property type="entry name" value="Acetyl-CoA synthetase-like"/>
    <property type="match status" value="1"/>
</dbReference>
<name>A0ABT2A578_9BURK</name>
<dbReference type="EMBL" id="JANUGX010000008">
    <property type="protein sequence ID" value="MCS0589352.1"/>
    <property type="molecule type" value="Genomic_DNA"/>
</dbReference>
<dbReference type="InterPro" id="IPR053158">
    <property type="entry name" value="CapK_Type1_Caps_Biosynth"/>
</dbReference>
<dbReference type="PANTHER" id="PTHR36932">
    <property type="entry name" value="CAPSULAR POLYSACCHARIDE BIOSYNTHESIS PROTEIN"/>
    <property type="match status" value="1"/>
</dbReference>
<protein>
    <submittedName>
        <fullName evidence="1">Phenylacetate--CoA ligase family protein</fullName>
    </submittedName>
</protein>
<keyword evidence="1" id="KW-0436">Ligase</keyword>
<dbReference type="RefSeq" id="WP_258845117.1">
    <property type="nucleotide sequence ID" value="NZ_JANUGX010000008.1"/>
</dbReference>
<gene>
    <name evidence="1" type="ORF">NX782_09050</name>
</gene>
<accession>A0ABT2A578</accession>
<evidence type="ECO:0000313" key="1">
    <source>
        <dbReference type="EMBL" id="MCS0589352.1"/>
    </source>
</evidence>
<dbReference type="Proteomes" id="UP001205560">
    <property type="component" value="Unassembled WGS sequence"/>
</dbReference>
<comment type="caution">
    <text evidence="1">The sequence shown here is derived from an EMBL/GenBank/DDBJ whole genome shotgun (WGS) entry which is preliminary data.</text>
</comment>